<reference evidence="16" key="1">
    <citation type="submission" date="2023-08" db="EMBL/GenBank/DDBJ databases">
        <title>A de novo genome assembly of Solanum verrucosum Schlechtendal, a Mexican diploid species geographically isolated from the other diploid A-genome species in potato relatives.</title>
        <authorList>
            <person name="Hosaka K."/>
        </authorList>
    </citation>
    <scope>NUCLEOTIDE SEQUENCE</scope>
    <source>
        <tissue evidence="16">Young leaves</tissue>
    </source>
</reference>
<dbReference type="GO" id="GO:0016075">
    <property type="term" value="P:rRNA catabolic process"/>
    <property type="evidence" value="ECO:0007669"/>
    <property type="project" value="TreeGrafter"/>
</dbReference>
<dbReference type="CDD" id="cd09862">
    <property type="entry name" value="PIN_Rrp44-like"/>
    <property type="match status" value="1"/>
</dbReference>
<comment type="cofactor">
    <cofactor evidence="1">
        <name>Mg(2+)</name>
        <dbReference type="ChEBI" id="CHEBI:18420"/>
    </cofactor>
</comment>
<dbReference type="PROSITE" id="PS01175">
    <property type="entry name" value="RIBONUCLEASE_II"/>
    <property type="match status" value="1"/>
</dbReference>
<evidence type="ECO:0000256" key="4">
    <source>
        <dbReference type="ARBA" id="ARBA00022552"/>
    </source>
</evidence>
<feature type="domain" description="RNB" evidence="15">
    <location>
        <begin position="494"/>
        <end position="924"/>
    </location>
</feature>
<dbReference type="GO" id="GO:0000175">
    <property type="term" value="F:3'-5'-RNA exonuclease activity"/>
    <property type="evidence" value="ECO:0007669"/>
    <property type="project" value="TreeGrafter"/>
</dbReference>
<dbReference type="InterPro" id="IPR041505">
    <property type="entry name" value="Dis3_CSD2"/>
</dbReference>
<dbReference type="FunFam" id="2.40.50.700:FF:000004">
    <property type="entry name" value="Exosome complex exonuclease RRP44 homolog A"/>
    <property type="match status" value="1"/>
</dbReference>
<comment type="similarity">
    <text evidence="3 12">Belongs to the RNR ribonuclease family.</text>
</comment>
<evidence type="ECO:0008006" key="18">
    <source>
        <dbReference type="Google" id="ProtNLM"/>
    </source>
</evidence>
<keyword evidence="17" id="KW-1185">Reference proteome</keyword>
<keyword evidence="7" id="KW-0271">Exosome</keyword>
<gene>
    <name evidence="16" type="ORF">MTR67_009880</name>
</gene>
<dbReference type="InterPro" id="IPR002716">
    <property type="entry name" value="PIN_dom"/>
</dbReference>
<name>A0AAF0TKJ9_SOLVR</name>
<dbReference type="EMBL" id="CP133613">
    <property type="protein sequence ID" value="WMV16495.1"/>
    <property type="molecule type" value="Genomic_DNA"/>
</dbReference>
<dbReference type="Gene3D" id="2.40.50.690">
    <property type="match status" value="1"/>
</dbReference>
<dbReference type="FunFam" id="2.40.50.140:FF:000193">
    <property type="entry name" value="Exosome complex exonuclease RRP44 homolog A"/>
    <property type="match status" value="1"/>
</dbReference>
<dbReference type="Gene3D" id="2.40.50.140">
    <property type="entry name" value="Nucleic acid-binding proteins"/>
    <property type="match status" value="1"/>
</dbReference>
<evidence type="ECO:0000256" key="13">
    <source>
        <dbReference type="SAM" id="MobiDB-lite"/>
    </source>
</evidence>
<evidence type="ECO:0000256" key="2">
    <source>
        <dbReference type="ARBA" id="ARBA00004123"/>
    </source>
</evidence>
<dbReference type="InterPro" id="IPR001900">
    <property type="entry name" value="RNase_II/R"/>
</dbReference>
<feature type="domain" description="PIN" evidence="14">
    <location>
        <begin position="53"/>
        <end position="166"/>
    </location>
</feature>
<dbReference type="Pfam" id="PF13638">
    <property type="entry name" value="PIN_4"/>
    <property type="match status" value="1"/>
</dbReference>
<keyword evidence="10" id="KW-0694">RNA-binding</keyword>
<feature type="region of interest" description="Disordered" evidence="13">
    <location>
        <begin position="319"/>
        <end position="361"/>
    </location>
</feature>
<comment type="subcellular location">
    <subcellularLocation>
        <location evidence="2">Nucleus</location>
    </subcellularLocation>
</comment>
<dbReference type="InterPro" id="IPR033770">
    <property type="entry name" value="RRP44_S1"/>
</dbReference>
<dbReference type="InterPro" id="IPR012340">
    <property type="entry name" value="NA-bd_OB-fold"/>
</dbReference>
<dbReference type="GO" id="GO:0071031">
    <property type="term" value="P:nuclear mRNA surveillance of mRNA 3'-end processing"/>
    <property type="evidence" value="ECO:0007669"/>
    <property type="project" value="TreeGrafter"/>
</dbReference>
<dbReference type="InterPro" id="IPR029060">
    <property type="entry name" value="PIN-like_dom_sf"/>
</dbReference>
<keyword evidence="9" id="KW-0460">Magnesium</keyword>
<evidence type="ECO:0000259" key="15">
    <source>
        <dbReference type="SMART" id="SM00955"/>
    </source>
</evidence>
<keyword evidence="11" id="KW-0539">Nucleus</keyword>
<proteinExistence type="inferred from homology"/>
<dbReference type="GO" id="GO:0003723">
    <property type="term" value="F:RNA binding"/>
    <property type="evidence" value="ECO:0007669"/>
    <property type="project" value="UniProtKB-KW"/>
</dbReference>
<dbReference type="GO" id="GO:0004519">
    <property type="term" value="F:endonuclease activity"/>
    <property type="evidence" value="ECO:0007669"/>
    <property type="project" value="TreeGrafter"/>
</dbReference>
<evidence type="ECO:0000313" key="17">
    <source>
        <dbReference type="Proteomes" id="UP001234989"/>
    </source>
</evidence>
<evidence type="ECO:0000256" key="8">
    <source>
        <dbReference type="ARBA" id="ARBA00022839"/>
    </source>
</evidence>
<evidence type="ECO:0000256" key="11">
    <source>
        <dbReference type="ARBA" id="ARBA00023242"/>
    </source>
</evidence>
<dbReference type="GO" id="GO:0000177">
    <property type="term" value="C:cytoplasmic exosome (RNase complex)"/>
    <property type="evidence" value="ECO:0007669"/>
    <property type="project" value="TreeGrafter"/>
</dbReference>
<dbReference type="Gene3D" id="3.40.50.1010">
    <property type="entry name" value="5'-nuclease"/>
    <property type="match status" value="1"/>
</dbReference>
<dbReference type="Gene3D" id="2.40.50.700">
    <property type="match status" value="1"/>
</dbReference>
<dbReference type="Pfam" id="PF17216">
    <property type="entry name" value="Rrp44_CSD1"/>
    <property type="match status" value="1"/>
</dbReference>
<dbReference type="Pfam" id="PF00773">
    <property type="entry name" value="RNB"/>
    <property type="match status" value="2"/>
</dbReference>
<keyword evidence="8" id="KW-0269">Exonuclease</keyword>
<dbReference type="InterPro" id="IPR022966">
    <property type="entry name" value="RNase_II/R_CS"/>
</dbReference>
<sequence length="1056" mass="118363">MLKNKAFSRQTRQGRIIKEVREHYLRDDIYCGAPYCKNGCKVSSPCLSDSHFTILVLDTNVVLNQIDLLENQAIDNVVVLSVVLSEVKNKNIAVYNRLRALCSNSLRKFFVFSNENHKDTYVKAMAGESPNDRNDRAIRVAAKWYQDHLGSAVSVLLITNDRENKKKAIEEGISAETVECYVKSLGQPELLDLIVQPPSEDVNMADVEDLRPSKRKVIYNEHKPMSEITSGLLRGLLHQGKLCVNRFNPFEAYVGSESIGDEIIIYGRANMNRAFDGDIVAVELLPPEQWHEEKSLALADEVVLKMAIKHVPSRAETVAWHGTSSRDDEEEDVHLAPNTADDAPRVLNQGQTAPEEMKPSRPTGCVVGIIKRNWHSYCGSLEPMPMPAGDGGRAHALFVSKDRRIPKIRIQTRQLGNLLDKRIIVAVDSWDRLSRYPTGHYVRTIGEIGDRDTETEVVLIENDIDARPFSAQVLACLPPLPWSVSSQDLTNPIRQDLRHLRVCSVDPPGCRDIDDALHCMALSNGNFEVGVHIADVTNFVHPGTPLDDEASQRGTSVYLVERRIDMLPKPLTEDICSLRSDVERLAFSVIWEMTPDAEIISTRYTKSVIKSCAALSYVEAQARMDDRCSHLMFLFTFCLLGSFLVISDSKALSPLKHLEPNSFSSVLEIAKPNPSRYNEAFNKIKLGPSFLALRGGPMVMLEARGVHVAYTKAIKDLYNGAKNRVSRLVDPITSDLRNLNGLAKIMRQRRIDRGALTLASAEVKFQIDTETHDPLDIGMYQIREANQMVEEFMLAANVAVAEKILKHFPVCSLLRRHPSPTKEMLEPLLRTAEAVGLSLDVTSSKALADSLDLAKGDDPYFNKLIRILATRCMTQAVYFCSGDLSPPEYLHYGLASPLYTHFTSPIRRYADVIVHRLLAASLGIYQLPGVFQDRPKLTSISDNLNYRHRNAQMASRASVELHTLIFFRKRPTDTEARIVKIRSNGFIVFVPKYGIEGPVYLTSKGDNGGEWVVDEKQQKIRKLDGSVSYGVLGTVRIHMEVVEPQPNRPKLQLTLV</sequence>
<dbReference type="InterPro" id="IPR050180">
    <property type="entry name" value="RNR_Ribonuclease"/>
</dbReference>
<evidence type="ECO:0000256" key="12">
    <source>
        <dbReference type="RuleBase" id="RU003901"/>
    </source>
</evidence>
<dbReference type="FunFam" id="3.40.50.1010:FF:000038">
    <property type="entry name" value="Exosome complex exonuclease RRP44"/>
    <property type="match status" value="1"/>
</dbReference>
<protein>
    <recommendedName>
        <fullName evidence="18">Exosome complex exonuclease RRP44 homolog A</fullName>
    </recommendedName>
</protein>
<evidence type="ECO:0000256" key="3">
    <source>
        <dbReference type="ARBA" id="ARBA00005785"/>
    </source>
</evidence>
<evidence type="ECO:0000256" key="6">
    <source>
        <dbReference type="ARBA" id="ARBA00022801"/>
    </source>
</evidence>
<evidence type="ECO:0000256" key="1">
    <source>
        <dbReference type="ARBA" id="ARBA00001946"/>
    </source>
</evidence>
<keyword evidence="6" id="KW-0378">Hydrolase</keyword>
<keyword evidence="4" id="KW-0698">rRNA processing</keyword>
<evidence type="ECO:0000256" key="9">
    <source>
        <dbReference type="ARBA" id="ARBA00022842"/>
    </source>
</evidence>
<dbReference type="SMART" id="SM00670">
    <property type="entry name" value="PINc"/>
    <property type="match status" value="1"/>
</dbReference>
<keyword evidence="5" id="KW-0540">Nuclease</keyword>
<dbReference type="GO" id="GO:0000176">
    <property type="term" value="C:nuclear exosome (RNase complex)"/>
    <property type="evidence" value="ECO:0007669"/>
    <property type="project" value="TreeGrafter"/>
</dbReference>
<dbReference type="Pfam" id="PF17849">
    <property type="entry name" value="OB_Dis3"/>
    <property type="match status" value="1"/>
</dbReference>
<dbReference type="PANTHER" id="PTHR23355:SF35">
    <property type="entry name" value="EXOSOME COMPLEX EXONUCLEASE RRP44"/>
    <property type="match status" value="1"/>
</dbReference>
<dbReference type="GO" id="GO:0006364">
    <property type="term" value="P:rRNA processing"/>
    <property type="evidence" value="ECO:0007669"/>
    <property type="project" value="UniProtKB-KW"/>
</dbReference>
<dbReference type="AlphaFoldDB" id="A0AAF0TKJ9"/>
<evidence type="ECO:0000256" key="10">
    <source>
        <dbReference type="ARBA" id="ARBA00022884"/>
    </source>
</evidence>
<dbReference type="SUPFAM" id="SSF88723">
    <property type="entry name" value="PIN domain-like"/>
    <property type="match status" value="1"/>
</dbReference>
<evidence type="ECO:0000259" key="14">
    <source>
        <dbReference type="SMART" id="SM00670"/>
    </source>
</evidence>
<evidence type="ECO:0000256" key="7">
    <source>
        <dbReference type="ARBA" id="ARBA00022835"/>
    </source>
</evidence>
<evidence type="ECO:0000256" key="5">
    <source>
        <dbReference type="ARBA" id="ARBA00022722"/>
    </source>
</evidence>
<dbReference type="PANTHER" id="PTHR23355">
    <property type="entry name" value="RIBONUCLEASE"/>
    <property type="match status" value="1"/>
</dbReference>
<accession>A0AAF0TKJ9</accession>
<organism evidence="16 17">
    <name type="scientific">Solanum verrucosum</name>
    <dbReference type="NCBI Taxonomy" id="315347"/>
    <lineage>
        <taxon>Eukaryota</taxon>
        <taxon>Viridiplantae</taxon>
        <taxon>Streptophyta</taxon>
        <taxon>Embryophyta</taxon>
        <taxon>Tracheophyta</taxon>
        <taxon>Spermatophyta</taxon>
        <taxon>Magnoliopsida</taxon>
        <taxon>eudicotyledons</taxon>
        <taxon>Gunneridae</taxon>
        <taxon>Pentapetalae</taxon>
        <taxon>asterids</taxon>
        <taxon>lamiids</taxon>
        <taxon>Solanales</taxon>
        <taxon>Solanaceae</taxon>
        <taxon>Solanoideae</taxon>
        <taxon>Solaneae</taxon>
        <taxon>Solanum</taxon>
    </lineage>
</organism>
<dbReference type="InterPro" id="IPR033771">
    <property type="entry name" value="Rrp44_CSD1"/>
</dbReference>
<dbReference type="SMART" id="SM00955">
    <property type="entry name" value="RNB"/>
    <property type="match status" value="1"/>
</dbReference>
<dbReference type="SUPFAM" id="SSF50249">
    <property type="entry name" value="Nucleic acid-binding proteins"/>
    <property type="match status" value="3"/>
</dbReference>
<dbReference type="Proteomes" id="UP001234989">
    <property type="component" value="Chromosome 2"/>
</dbReference>
<dbReference type="Pfam" id="PF17215">
    <property type="entry name" value="Rrp44_S1"/>
    <property type="match status" value="1"/>
</dbReference>
<evidence type="ECO:0000313" key="16">
    <source>
        <dbReference type="EMBL" id="WMV16495.1"/>
    </source>
</evidence>